<dbReference type="Proteomes" id="UP001549200">
    <property type="component" value="Unassembled WGS sequence"/>
</dbReference>
<feature type="compositionally biased region" description="Polar residues" evidence="1">
    <location>
        <begin position="21"/>
        <end position="30"/>
    </location>
</feature>
<reference evidence="2 3" key="1">
    <citation type="submission" date="2024-06" db="EMBL/GenBank/DDBJ databases">
        <title>Genomic Encyclopedia of Type Strains, Phase IV (KMG-IV): sequencing the most valuable type-strain genomes for metagenomic binning, comparative biology and taxonomic classification.</title>
        <authorList>
            <person name="Goeker M."/>
        </authorList>
    </citation>
    <scope>NUCLEOTIDE SEQUENCE [LARGE SCALE GENOMIC DNA]</scope>
    <source>
        <strain evidence="2 3">DSM 19261</strain>
    </source>
</reference>
<sequence length="30" mass="3224">MSRNDQKESLDRSDSGGTREGNGTVSRVKG</sequence>
<dbReference type="EMBL" id="JBEPLZ010000015">
    <property type="protein sequence ID" value="MET3572085.1"/>
    <property type="molecule type" value="Genomic_DNA"/>
</dbReference>
<evidence type="ECO:0000256" key="1">
    <source>
        <dbReference type="SAM" id="MobiDB-lite"/>
    </source>
</evidence>
<name>A0ABV2G1C4_9FIRM</name>
<proteinExistence type="predicted"/>
<organism evidence="2 3">
    <name type="scientific">Enterocloster citroniae</name>
    <dbReference type="NCBI Taxonomy" id="358743"/>
    <lineage>
        <taxon>Bacteria</taxon>
        <taxon>Bacillati</taxon>
        <taxon>Bacillota</taxon>
        <taxon>Clostridia</taxon>
        <taxon>Lachnospirales</taxon>
        <taxon>Lachnospiraceae</taxon>
        <taxon>Enterocloster</taxon>
    </lineage>
</organism>
<evidence type="ECO:0000313" key="2">
    <source>
        <dbReference type="EMBL" id="MET3572085.1"/>
    </source>
</evidence>
<evidence type="ECO:0000313" key="3">
    <source>
        <dbReference type="Proteomes" id="UP001549200"/>
    </source>
</evidence>
<comment type="caution">
    <text evidence="2">The sequence shown here is derived from an EMBL/GenBank/DDBJ whole genome shotgun (WGS) entry which is preliminary data.</text>
</comment>
<protein>
    <submittedName>
        <fullName evidence="2">Uncharacterized protein</fullName>
    </submittedName>
</protein>
<gene>
    <name evidence="2" type="ORF">ABID13_003736</name>
</gene>
<accession>A0ABV2G1C4</accession>
<keyword evidence="3" id="KW-1185">Reference proteome</keyword>
<feature type="compositionally biased region" description="Basic and acidic residues" evidence="1">
    <location>
        <begin position="1"/>
        <end position="14"/>
    </location>
</feature>
<feature type="region of interest" description="Disordered" evidence="1">
    <location>
        <begin position="1"/>
        <end position="30"/>
    </location>
</feature>